<dbReference type="GO" id="GO:0015631">
    <property type="term" value="F:tubulin binding"/>
    <property type="evidence" value="ECO:0007669"/>
    <property type="project" value="InterPro"/>
</dbReference>
<evidence type="ECO:0000256" key="10">
    <source>
        <dbReference type="ARBA" id="ARBA00024957"/>
    </source>
</evidence>
<name>A0A9D3Z0F6_DREPO</name>
<dbReference type="Pfam" id="PF17066">
    <property type="entry name" value="RITA"/>
    <property type="match status" value="1"/>
</dbReference>
<comment type="subunit">
    <text evidence="4">Interacts with RBPJ/RBPSUH.</text>
</comment>
<evidence type="ECO:0000256" key="6">
    <source>
        <dbReference type="ARBA" id="ARBA00022490"/>
    </source>
</evidence>
<dbReference type="GO" id="GO:0005737">
    <property type="term" value="C:cytoplasm"/>
    <property type="evidence" value="ECO:0007669"/>
    <property type="project" value="UniProtKB-SubCell"/>
</dbReference>
<dbReference type="GO" id="GO:0007399">
    <property type="term" value="P:nervous system development"/>
    <property type="evidence" value="ECO:0007669"/>
    <property type="project" value="UniProtKB-KW"/>
</dbReference>
<keyword evidence="6" id="KW-0963">Cytoplasm</keyword>
<feature type="region of interest" description="Disordered" evidence="12">
    <location>
        <begin position="188"/>
        <end position="220"/>
    </location>
</feature>
<organism evidence="13 14">
    <name type="scientific">Dreissena polymorpha</name>
    <name type="common">Zebra mussel</name>
    <name type="synonym">Mytilus polymorpha</name>
    <dbReference type="NCBI Taxonomy" id="45954"/>
    <lineage>
        <taxon>Eukaryota</taxon>
        <taxon>Metazoa</taxon>
        <taxon>Spiralia</taxon>
        <taxon>Lophotrochozoa</taxon>
        <taxon>Mollusca</taxon>
        <taxon>Bivalvia</taxon>
        <taxon>Autobranchia</taxon>
        <taxon>Heteroconchia</taxon>
        <taxon>Euheterodonta</taxon>
        <taxon>Imparidentia</taxon>
        <taxon>Neoheterodontei</taxon>
        <taxon>Myida</taxon>
        <taxon>Dreissenoidea</taxon>
        <taxon>Dreissenidae</taxon>
        <taxon>Dreissena</taxon>
    </lineage>
</organism>
<evidence type="ECO:0000256" key="2">
    <source>
        <dbReference type="ARBA" id="ARBA00004496"/>
    </source>
</evidence>
<evidence type="ECO:0000313" key="14">
    <source>
        <dbReference type="Proteomes" id="UP000828390"/>
    </source>
</evidence>
<keyword evidence="8" id="KW-0914">Notch signaling pathway</keyword>
<evidence type="ECO:0000256" key="1">
    <source>
        <dbReference type="ARBA" id="ARBA00004123"/>
    </source>
</evidence>
<evidence type="ECO:0000256" key="7">
    <source>
        <dbReference type="ARBA" id="ARBA00022902"/>
    </source>
</evidence>
<comment type="subcellular location">
    <subcellularLocation>
        <location evidence="2">Cytoplasm</location>
    </subcellularLocation>
    <subcellularLocation>
        <location evidence="1">Nucleus</location>
    </subcellularLocation>
</comment>
<dbReference type="PANTHER" id="PTHR34917:SF1">
    <property type="entry name" value="RBPJ-INTERACTING AND TUBULIN-ASSOCIATED PROTEIN 1"/>
    <property type="match status" value="1"/>
</dbReference>
<evidence type="ECO:0000256" key="4">
    <source>
        <dbReference type="ARBA" id="ARBA00011667"/>
    </source>
</evidence>
<dbReference type="EMBL" id="JAIWYP010000014">
    <property type="protein sequence ID" value="KAH3709359.1"/>
    <property type="molecule type" value="Genomic_DNA"/>
</dbReference>
<comment type="caution">
    <text evidence="13">The sequence shown here is derived from an EMBL/GenBank/DDBJ whole genome shotgun (WGS) entry which is preliminary data.</text>
</comment>
<evidence type="ECO:0000256" key="5">
    <source>
        <dbReference type="ARBA" id="ARBA00014447"/>
    </source>
</evidence>
<feature type="compositionally biased region" description="Polar residues" evidence="12">
    <location>
        <begin position="211"/>
        <end position="220"/>
    </location>
</feature>
<reference evidence="13" key="1">
    <citation type="journal article" date="2019" name="bioRxiv">
        <title>The Genome of the Zebra Mussel, Dreissena polymorpha: A Resource for Invasive Species Research.</title>
        <authorList>
            <person name="McCartney M.A."/>
            <person name="Auch B."/>
            <person name="Kono T."/>
            <person name="Mallez S."/>
            <person name="Zhang Y."/>
            <person name="Obille A."/>
            <person name="Becker A."/>
            <person name="Abrahante J.E."/>
            <person name="Garbe J."/>
            <person name="Badalamenti J.P."/>
            <person name="Herman A."/>
            <person name="Mangelson H."/>
            <person name="Liachko I."/>
            <person name="Sullivan S."/>
            <person name="Sone E.D."/>
            <person name="Koren S."/>
            <person name="Silverstein K.A.T."/>
            <person name="Beckman K.B."/>
            <person name="Gohl D.M."/>
        </authorList>
    </citation>
    <scope>NUCLEOTIDE SEQUENCE</scope>
    <source>
        <strain evidence="13">Duluth1</strain>
        <tissue evidence="13">Whole animal</tissue>
    </source>
</reference>
<evidence type="ECO:0000256" key="11">
    <source>
        <dbReference type="ARBA" id="ARBA00031318"/>
    </source>
</evidence>
<evidence type="ECO:0000256" key="12">
    <source>
        <dbReference type="SAM" id="MobiDB-lite"/>
    </source>
</evidence>
<dbReference type="GO" id="GO:0005634">
    <property type="term" value="C:nucleus"/>
    <property type="evidence" value="ECO:0007669"/>
    <property type="project" value="UniProtKB-SubCell"/>
</dbReference>
<dbReference type="AlphaFoldDB" id="A0A9D3Z0F6"/>
<evidence type="ECO:0000256" key="3">
    <source>
        <dbReference type="ARBA" id="ARBA00010906"/>
    </source>
</evidence>
<proteinExistence type="inferred from homology"/>
<protein>
    <recommendedName>
        <fullName evidence="5">RBPJ-interacting and tubulin-associated protein 1</fullName>
    </recommendedName>
    <alternativeName>
        <fullName evidence="11">RBPJ-interacting and tubulin-associated protein</fullName>
    </alternativeName>
</protein>
<reference evidence="13" key="2">
    <citation type="submission" date="2020-11" db="EMBL/GenBank/DDBJ databases">
        <authorList>
            <person name="McCartney M.A."/>
            <person name="Auch B."/>
            <person name="Kono T."/>
            <person name="Mallez S."/>
            <person name="Becker A."/>
            <person name="Gohl D.M."/>
            <person name="Silverstein K.A.T."/>
            <person name="Koren S."/>
            <person name="Bechman K.B."/>
            <person name="Herman A."/>
            <person name="Abrahante J.E."/>
            <person name="Garbe J."/>
        </authorList>
    </citation>
    <scope>NUCLEOTIDE SEQUENCE</scope>
    <source>
        <strain evidence="13">Duluth1</strain>
        <tissue evidence="13">Whole animal</tissue>
    </source>
</reference>
<keyword evidence="7" id="KW-0524">Neurogenesis</keyword>
<dbReference type="GO" id="GO:0045746">
    <property type="term" value="P:negative regulation of Notch signaling pathway"/>
    <property type="evidence" value="ECO:0007669"/>
    <property type="project" value="TreeGrafter"/>
</dbReference>
<feature type="region of interest" description="Disordered" evidence="12">
    <location>
        <begin position="83"/>
        <end position="122"/>
    </location>
</feature>
<comment type="similarity">
    <text evidence="3">Belongs to the RITA family.</text>
</comment>
<keyword evidence="14" id="KW-1185">Reference proteome</keyword>
<evidence type="ECO:0000313" key="13">
    <source>
        <dbReference type="EMBL" id="KAH3709359.1"/>
    </source>
</evidence>
<evidence type="ECO:0000256" key="9">
    <source>
        <dbReference type="ARBA" id="ARBA00023242"/>
    </source>
</evidence>
<dbReference type="Proteomes" id="UP000828390">
    <property type="component" value="Unassembled WGS sequence"/>
</dbReference>
<dbReference type="InterPro" id="IPR031418">
    <property type="entry name" value="RITA1"/>
</dbReference>
<keyword evidence="9" id="KW-0539">Nucleus</keyword>
<dbReference type="PANTHER" id="PTHR34917">
    <property type="entry name" value="RBPJ-INTERACTING AND TUBULIN-ASSOCIATED PROTEIN 1"/>
    <property type="match status" value="1"/>
</dbReference>
<accession>A0A9D3Z0F6</accession>
<sequence>MTNIVYNGNRYYLDSHLIPMADLELRGSRPPSVVGIRPPSSGRPRSGYKVIADHSDVDELLFTSHHTRSDSEVLFRPPWSTASQDKIEKKKPKMRPMLWAPDPRQSVTTSHSDQKGFKGSMWSTNHADLNRYRPVKQKPSFCDEMLFGHKLEEPSFDAPWGEKSKRPRPFLCSPVDYAKLTREGSTLSAKYSSVGTLDGRPPSRQGRRPASANTRPVTVETSYDINVKPTWKP</sequence>
<dbReference type="GO" id="GO:0007219">
    <property type="term" value="P:Notch signaling pathway"/>
    <property type="evidence" value="ECO:0007669"/>
    <property type="project" value="UniProtKB-KW"/>
</dbReference>
<comment type="function">
    <text evidence="10">Tubulin-binding protein that acts as a negative regulator of Notch signaling pathway. Shuttles between the cytoplasm and the nucleus and mediates the nuclear export of RBPJ/RBPSUH, thereby preventing the interaction between RBPJ/RBPSUH and NICD product of Notch proteins (Notch intracellular domain), leading to down-regulate Notch-mediated transcription. May play a role in neurogenesis.</text>
</comment>
<dbReference type="GO" id="GO:0051168">
    <property type="term" value="P:nuclear export"/>
    <property type="evidence" value="ECO:0007669"/>
    <property type="project" value="InterPro"/>
</dbReference>
<gene>
    <name evidence="13" type="ORF">DPMN_068821</name>
</gene>
<evidence type="ECO:0000256" key="8">
    <source>
        <dbReference type="ARBA" id="ARBA00022976"/>
    </source>
</evidence>